<dbReference type="EMBL" id="MGAD01000041">
    <property type="protein sequence ID" value="OGK37692.1"/>
    <property type="molecule type" value="Genomic_DNA"/>
</dbReference>
<keyword evidence="1" id="KW-1133">Transmembrane helix</keyword>
<proteinExistence type="predicted"/>
<feature type="transmembrane region" description="Helical" evidence="1">
    <location>
        <begin position="15"/>
        <end position="32"/>
    </location>
</feature>
<protein>
    <submittedName>
        <fullName evidence="2">Uncharacterized protein</fullName>
    </submittedName>
</protein>
<keyword evidence="1" id="KW-0812">Transmembrane</keyword>
<feature type="transmembrane region" description="Helical" evidence="1">
    <location>
        <begin position="44"/>
        <end position="63"/>
    </location>
</feature>
<dbReference type="Proteomes" id="UP000178076">
    <property type="component" value="Unassembled WGS sequence"/>
</dbReference>
<evidence type="ECO:0000313" key="3">
    <source>
        <dbReference type="Proteomes" id="UP000178076"/>
    </source>
</evidence>
<gene>
    <name evidence="2" type="ORF">A3F32_02900</name>
</gene>
<comment type="caution">
    <text evidence="2">The sequence shown here is derived from an EMBL/GenBank/DDBJ whole genome shotgun (WGS) entry which is preliminary data.</text>
</comment>
<name>A0A1F7I352_9BACT</name>
<reference evidence="2 3" key="1">
    <citation type="journal article" date="2016" name="Nat. Commun.">
        <title>Thousands of microbial genomes shed light on interconnected biogeochemical processes in an aquifer system.</title>
        <authorList>
            <person name="Anantharaman K."/>
            <person name="Brown C.T."/>
            <person name="Hug L.A."/>
            <person name="Sharon I."/>
            <person name="Castelle C.J."/>
            <person name="Probst A.J."/>
            <person name="Thomas B.C."/>
            <person name="Singh A."/>
            <person name="Wilkins M.J."/>
            <person name="Karaoz U."/>
            <person name="Brodie E.L."/>
            <person name="Williams K.H."/>
            <person name="Hubbard S.S."/>
            <person name="Banfield J.F."/>
        </authorList>
    </citation>
    <scope>NUCLEOTIDE SEQUENCE [LARGE SCALE GENOMIC DNA]</scope>
</reference>
<evidence type="ECO:0000313" key="2">
    <source>
        <dbReference type="EMBL" id="OGK37692.1"/>
    </source>
</evidence>
<keyword evidence="1" id="KW-0472">Membrane</keyword>
<accession>A0A1F7I352</accession>
<evidence type="ECO:0000256" key="1">
    <source>
        <dbReference type="SAM" id="Phobius"/>
    </source>
</evidence>
<organism evidence="2 3">
    <name type="scientific">Candidatus Roizmanbacteria bacterium RIFCSPHIGHO2_12_FULL_42_10</name>
    <dbReference type="NCBI Taxonomy" id="1802053"/>
    <lineage>
        <taxon>Bacteria</taxon>
        <taxon>Candidatus Roizmaniibacteriota</taxon>
    </lineage>
</organism>
<sequence length="64" mass="7305">MHEFTPTLNLVSSDFFIDIAAGWFGAVFIITLKKGNTYKARENRIRNVVCMLESLLVAVIFRLL</sequence>
<dbReference type="AlphaFoldDB" id="A0A1F7I352"/>